<feature type="domain" description="Alpha-D-phosphohexomutase alpha/beta/alpha" evidence="10">
    <location>
        <begin position="383"/>
        <end position="513"/>
    </location>
</feature>
<dbReference type="InterPro" id="IPR050486">
    <property type="entry name" value="Mannose-1P_guanyltransferase"/>
</dbReference>
<proteinExistence type="inferred from homology"/>
<dbReference type="CDD" id="cd04181">
    <property type="entry name" value="NTP_transferase"/>
    <property type="match status" value="1"/>
</dbReference>
<dbReference type="InterPro" id="IPR018357">
    <property type="entry name" value="Hexapep_transf_CS"/>
</dbReference>
<evidence type="ECO:0000259" key="12">
    <source>
        <dbReference type="Pfam" id="PF02880"/>
    </source>
</evidence>
<dbReference type="EMBL" id="QBMC01000084">
    <property type="protein sequence ID" value="PZO16073.1"/>
    <property type="molecule type" value="Genomic_DNA"/>
</dbReference>
<sequence>MRAVLMAGGSGTRLRPLTCDLPKPMVPVLNRPIAEHIINLLKRHGITEIIATLFYLPDVMRDYFQDGSGFGVTITYAVEEDQPLGTAGCVKNVAELLDDTFLVISGDSVTDFDLQKAIDFHREKGAKATIVLTRVPNPAEFGVVITAEDGRISRFLEKPSTSEIFSDTVNTGTYILEPEVLEYLPPDCEQDFSNDLFPRLLDKGEPMYGYVADGYWCDVGHLDAYREAQYDALQGKVHLDYAYPEKTTEVYVGQNTFIDPTARLQPPVIVGDNCRIGARSLLEPGTVIGDNVTVGNDAHLNRPIIWNGAVVGDEAMLRGCAIARGVRIGHRAQVMEGAIIGALSTVGDEAHISPSVRVWPSKQVEPGATLNINLIWGQTAKRHLFGQRGVAGQANVDITPELAVKLGAAYGSTLSPGATVAVSRDQRRISRMVTRSLIAGLMSVGVNIQNLEAIAIPVARNVVTTLDVSGGIHVRVHPQFSDQVLIEFFDAQGIDIAKRKEKKIEGAFFKEDMRRSQIHEIGSVAYPSRVIDIYTTAFEKHLNIESIRNSKSKIVIDYAYAVSGAVLPQLLGKFGCDAVVLNASLNPKVLSLAEREVLLRQLGQVVQALQATFGVQVLANGEQMILVDEVGSLIRGETLTALMVHMVLTAHPRGTVVVPVHASGAVEELARRHDGRVIRTQANPTALMEGCCQHANVVLGGSGDMGFIFPQMHPGFDAMFCIAKLIEMLLIQERSLGQIWDELPRTAHRVQTLRCPWSVKGALMRYLVETHPKERTELIDGVKIIDPTRRSWVLVLPDASDPLVHIFADGENRAWVDQQLRDYREKVQKFIEAEQGIKEPII</sequence>
<feature type="domain" description="Alpha-D-phosphohexomutase alpha/beta/alpha" evidence="12">
    <location>
        <begin position="636"/>
        <end position="744"/>
    </location>
</feature>
<name>A0A2W4U556_9CYAN</name>
<dbReference type="GO" id="GO:0005975">
    <property type="term" value="P:carbohydrate metabolic process"/>
    <property type="evidence" value="ECO:0007669"/>
    <property type="project" value="InterPro"/>
</dbReference>
<feature type="domain" description="EIF2B subunit epsilon/gamma LbH" evidence="13">
    <location>
        <begin position="249"/>
        <end position="351"/>
    </location>
</feature>
<comment type="caution">
    <text evidence="14">The sequence shown here is derived from an EMBL/GenBank/DDBJ whole genome shotgun (WGS) entry which is preliminary data.</text>
</comment>
<comment type="similarity">
    <text evidence="2">Belongs to the phosphohexose mutase family.</text>
</comment>
<dbReference type="Proteomes" id="UP000249354">
    <property type="component" value="Unassembled WGS sequence"/>
</dbReference>
<evidence type="ECO:0000256" key="7">
    <source>
        <dbReference type="ARBA" id="ARBA00022737"/>
    </source>
</evidence>
<keyword evidence="7" id="KW-0677">Repeat</keyword>
<evidence type="ECO:0000256" key="4">
    <source>
        <dbReference type="ARBA" id="ARBA00022540"/>
    </source>
</evidence>
<dbReference type="InterPro" id="IPR005845">
    <property type="entry name" value="A-D-PHexomutase_a/b/a-II"/>
</dbReference>
<evidence type="ECO:0000313" key="14">
    <source>
        <dbReference type="EMBL" id="PZO16073.1"/>
    </source>
</evidence>
<dbReference type="SUPFAM" id="SSF55957">
    <property type="entry name" value="Phosphoglucomutase, C-terminal domain"/>
    <property type="match status" value="1"/>
</dbReference>
<keyword evidence="5" id="KW-0597">Phosphoprotein</keyword>
<dbReference type="Gene3D" id="3.90.550.10">
    <property type="entry name" value="Spore Coat Polysaccharide Biosynthesis Protein SpsA, Chain A"/>
    <property type="match status" value="1"/>
</dbReference>
<dbReference type="Pfam" id="PF02878">
    <property type="entry name" value="PGM_PMM_I"/>
    <property type="match status" value="1"/>
</dbReference>
<feature type="domain" description="Nucleotidyl transferase" evidence="9">
    <location>
        <begin position="3"/>
        <end position="233"/>
    </location>
</feature>
<dbReference type="Gene3D" id="2.160.10.10">
    <property type="entry name" value="Hexapeptide repeat proteins"/>
    <property type="match status" value="1"/>
</dbReference>
<keyword evidence="4" id="KW-0396">Initiation factor</keyword>
<dbReference type="InterPro" id="IPR056764">
    <property type="entry name" value="LbH_EIF2B3/5"/>
</dbReference>
<organism evidence="14 15">
    <name type="scientific">Leptolyngbya foveolarum</name>
    <dbReference type="NCBI Taxonomy" id="47253"/>
    <lineage>
        <taxon>Bacteria</taxon>
        <taxon>Bacillati</taxon>
        <taxon>Cyanobacteriota</taxon>
        <taxon>Cyanophyceae</taxon>
        <taxon>Leptolyngbyales</taxon>
        <taxon>Leptolyngbyaceae</taxon>
        <taxon>Leptolyngbya group</taxon>
        <taxon>Leptolyngbya</taxon>
    </lineage>
</organism>
<evidence type="ECO:0000256" key="6">
    <source>
        <dbReference type="ARBA" id="ARBA00022679"/>
    </source>
</evidence>
<evidence type="ECO:0000259" key="11">
    <source>
        <dbReference type="Pfam" id="PF02879"/>
    </source>
</evidence>
<dbReference type="InterPro" id="IPR005835">
    <property type="entry name" value="NTP_transferase_dom"/>
</dbReference>
<dbReference type="InterPro" id="IPR016055">
    <property type="entry name" value="A-D-PHexomutase_a/b/a-I/II/III"/>
</dbReference>
<dbReference type="Pfam" id="PF02879">
    <property type="entry name" value="PGM_PMM_II"/>
    <property type="match status" value="1"/>
</dbReference>
<dbReference type="SUPFAM" id="SSF53738">
    <property type="entry name" value="Phosphoglucomutase, first 3 domains"/>
    <property type="match status" value="2"/>
</dbReference>
<evidence type="ECO:0000256" key="2">
    <source>
        <dbReference type="ARBA" id="ARBA00010231"/>
    </source>
</evidence>
<dbReference type="Gene3D" id="3.40.120.10">
    <property type="entry name" value="Alpha-D-Glucose-1,6-Bisphosphate, subunit A, domain 3"/>
    <property type="match status" value="3"/>
</dbReference>
<dbReference type="SUPFAM" id="SSF51161">
    <property type="entry name" value="Trimeric LpxA-like enzymes"/>
    <property type="match status" value="1"/>
</dbReference>
<accession>A0A2W4U556</accession>
<reference evidence="14 15" key="2">
    <citation type="submission" date="2018-06" db="EMBL/GenBank/DDBJ databases">
        <title>Metagenomic assembly of (sub)arctic Cyanobacteria and their associated microbiome from non-axenic cultures.</title>
        <authorList>
            <person name="Baurain D."/>
        </authorList>
    </citation>
    <scope>NUCLEOTIDE SEQUENCE [LARGE SCALE GENOMIC DNA]</scope>
    <source>
        <strain evidence="14">ULC129bin1</strain>
    </source>
</reference>
<evidence type="ECO:0000256" key="8">
    <source>
        <dbReference type="ARBA" id="ARBA00022917"/>
    </source>
</evidence>
<dbReference type="InterPro" id="IPR011004">
    <property type="entry name" value="Trimer_LpxA-like_sf"/>
</dbReference>
<comment type="subcellular location">
    <subcellularLocation>
        <location evidence="1">Cytoplasm</location>
        <location evidence="1">Cytosol</location>
    </subcellularLocation>
</comment>
<dbReference type="InterPro" id="IPR029044">
    <property type="entry name" value="Nucleotide-diphossugar_trans"/>
</dbReference>
<dbReference type="Pfam" id="PF00483">
    <property type="entry name" value="NTP_transferase"/>
    <property type="match status" value="1"/>
</dbReference>
<dbReference type="GO" id="GO:0031470">
    <property type="term" value="C:carboxysome"/>
    <property type="evidence" value="ECO:0007669"/>
    <property type="project" value="UniProtKB-ARBA"/>
</dbReference>
<evidence type="ECO:0000256" key="3">
    <source>
        <dbReference type="ARBA" id="ARBA00022490"/>
    </source>
</evidence>
<evidence type="ECO:0000259" key="9">
    <source>
        <dbReference type="Pfam" id="PF00483"/>
    </source>
</evidence>
<keyword evidence="14" id="KW-0548">Nucleotidyltransferase</keyword>
<keyword evidence="3" id="KW-0963">Cytoplasm</keyword>
<dbReference type="AlphaFoldDB" id="A0A2W4U556"/>
<dbReference type="GO" id="GO:0016868">
    <property type="term" value="F:intramolecular phosphotransferase activity"/>
    <property type="evidence" value="ECO:0007669"/>
    <property type="project" value="InterPro"/>
</dbReference>
<protein>
    <submittedName>
        <fullName evidence="14">Mannose-1-phosphate guanylyltransferase</fullName>
    </submittedName>
</protein>
<dbReference type="Pfam" id="PF25084">
    <property type="entry name" value="LbH_EIF2B"/>
    <property type="match status" value="1"/>
</dbReference>
<dbReference type="GO" id="GO:0016779">
    <property type="term" value="F:nucleotidyltransferase activity"/>
    <property type="evidence" value="ECO:0007669"/>
    <property type="project" value="UniProtKB-KW"/>
</dbReference>
<evidence type="ECO:0000256" key="1">
    <source>
        <dbReference type="ARBA" id="ARBA00004514"/>
    </source>
</evidence>
<evidence type="ECO:0000259" key="10">
    <source>
        <dbReference type="Pfam" id="PF02878"/>
    </source>
</evidence>
<evidence type="ECO:0000259" key="13">
    <source>
        <dbReference type="Pfam" id="PF25084"/>
    </source>
</evidence>
<dbReference type="CDD" id="cd05805">
    <property type="entry name" value="MPG1_transferase"/>
    <property type="match status" value="1"/>
</dbReference>
<dbReference type="PROSITE" id="PS00101">
    <property type="entry name" value="HEXAPEP_TRANSFERASES"/>
    <property type="match status" value="1"/>
</dbReference>
<gene>
    <name evidence="14" type="ORF">DCF25_12805</name>
</gene>
<evidence type="ECO:0000313" key="15">
    <source>
        <dbReference type="Proteomes" id="UP000249354"/>
    </source>
</evidence>
<dbReference type="SUPFAM" id="SSF53448">
    <property type="entry name" value="Nucleotide-diphospho-sugar transferases"/>
    <property type="match status" value="1"/>
</dbReference>
<dbReference type="InterPro" id="IPR036900">
    <property type="entry name" value="A-D-PHexomutase_C_sf"/>
</dbReference>
<evidence type="ECO:0000256" key="5">
    <source>
        <dbReference type="ARBA" id="ARBA00022553"/>
    </source>
</evidence>
<dbReference type="InterPro" id="IPR005846">
    <property type="entry name" value="A-D-PHexomutase_a/b/a-III"/>
</dbReference>
<dbReference type="PANTHER" id="PTHR22572">
    <property type="entry name" value="SUGAR-1-PHOSPHATE GUANYL TRANSFERASE"/>
    <property type="match status" value="1"/>
</dbReference>
<keyword evidence="8" id="KW-0648">Protein biosynthesis</keyword>
<dbReference type="GO" id="GO:0043886">
    <property type="term" value="F:structural constituent of carboxysome shell"/>
    <property type="evidence" value="ECO:0007669"/>
    <property type="project" value="UniProtKB-ARBA"/>
</dbReference>
<dbReference type="Pfam" id="PF02880">
    <property type="entry name" value="PGM_PMM_III"/>
    <property type="match status" value="1"/>
</dbReference>
<dbReference type="InterPro" id="IPR005844">
    <property type="entry name" value="A-D-PHexomutase_a/b/a-I"/>
</dbReference>
<reference evidence="15" key="1">
    <citation type="submission" date="2018-04" db="EMBL/GenBank/DDBJ databases">
        <authorList>
            <person name="Cornet L."/>
        </authorList>
    </citation>
    <scope>NUCLEOTIDE SEQUENCE [LARGE SCALE GENOMIC DNA]</scope>
</reference>
<keyword evidence="6 14" id="KW-0808">Transferase</keyword>
<feature type="domain" description="Alpha-D-phosphohexomutase alpha/beta/alpha" evidence="11">
    <location>
        <begin position="533"/>
        <end position="631"/>
    </location>
</feature>